<comment type="caution">
    <text evidence="12">The sequence shown here is derived from an EMBL/GenBank/DDBJ whole genome shotgun (WGS) entry which is preliminary data.</text>
</comment>
<evidence type="ECO:0000313" key="12">
    <source>
        <dbReference type="EMBL" id="TYP98700.1"/>
    </source>
</evidence>
<dbReference type="InterPro" id="IPR011712">
    <property type="entry name" value="Sig_transdc_His_kin_sub3_dim/P"/>
</dbReference>
<evidence type="ECO:0000256" key="2">
    <source>
        <dbReference type="ARBA" id="ARBA00012438"/>
    </source>
</evidence>
<keyword evidence="9" id="KW-0175">Coiled coil</keyword>
<dbReference type="EC" id="2.7.13.3" evidence="2"/>
<keyword evidence="10" id="KW-0812">Transmembrane</keyword>
<protein>
    <recommendedName>
        <fullName evidence="2">histidine kinase</fullName>
        <ecNumber evidence="2">2.7.13.3</ecNumber>
    </recommendedName>
</protein>
<evidence type="ECO:0000259" key="11">
    <source>
        <dbReference type="PROSITE" id="PS50109"/>
    </source>
</evidence>
<feature type="transmembrane region" description="Helical" evidence="10">
    <location>
        <begin position="377"/>
        <end position="396"/>
    </location>
</feature>
<evidence type="ECO:0000256" key="4">
    <source>
        <dbReference type="ARBA" id="ARBA00022679"/>
    </source>
</evidence>
<keyword evidence="10" id="KW-1133">Transmembrane helix</keyword>
<keyword evidence="7" id="KW-0067">ATP-binding</keyword>
<dbReference type="Gene3D" id="1.25.40.10">
    <property type="entry name" value="Tetratricopeptide repeat domain"/>
    <property type="match status" value="1"/>
</dbReference>
<evidence type="ECO:0000313" key="13">
    <source>
        <dbReference type="Proteomes" id="UP000323136"/>
    </source>
</evidence>
<dbReference type="InterPro" id="IPR005467">
    <property type="entry name" value="His_kinase_dom"/>
</dbReference>
<dbReference type="GO" id="GO:0046983">
    <property type="term" value="F:protein dimerization activity"/>
    <property type="evidence" value="ECO:0007669"/>
    <property type="project" value="InterPro"/>
</dbReference>
<evidence type="ECO:0000256" key="5">
    <source>
        <dbReference type="ARBA" id="ARBA00022741"/>
    </source>
</evidence>
<dbReference type="InterPro" id="IPR011990">
    <property type="entry name" value="TPR-like_helical_dom_sf"/>
</dbReference>
<dbReference type="GO" id="GO:0000155">
    <property type="term" value="F:phosphorelay sensor kinase activity"/>
    <property type="evidence" value="ECO:0007669"/>
    <property type="project" value="InterPro"/>
</dbReference>
<dbReference type="AlphaFoldDB" id="A0A5S5DRZ8"/>
<feature type="domain" description="Histidine kinase" evidence="11">
    <location>
        <begin position="551"/>
        <end position="637"/>
    </location>
</feature>
<evidence type="ECO:0000256" key="10">
    <source>
        <dbReference type="SAM" id="Phobius"/>
    </source>
</evidence>
<dbReference type="InterPro" id="IPR003594">
    <property type="entry name" value="HATPase_dom"/>
</dbReference>
<keyword evidence="13" id="KW-1185">Reference proteome</keyword>
<keyword evidence="10" id="KW-0472">Membrane</keyword>
<keyword evidence="8" id="KW-0902">Two-component regulatory system</keyword>
<keyword evidence="3" id="KW-0597">Phosphoprotein</keyword>
<dbReference type="SUPFAM" id="SSF48452">
    <property type="entry name" value="TPR-like"/>
    <property type="match status" value="1"/>
</dbReference>
<keyword evidence="6" id="KW-0418">Kinase</keyword>
<comment type="catalytic activity">
    <reaction evidence="1">
        <text>ATP + protein L-histidine = ADP + protein N-phospho-L-histidine.</text>
        <dbReference type="EC" id="2.7.13.3"/>
    </reaction>
</comment>
<evidence type="ECO:0000256" key="7">
    <source>
        <dbReference type="ARBA" id="ARBA00022840"/>
    </source>
</evidence>
<keyword evidence="5" id="KW-0547">Nucleotide-binding</keyword>
<dbReference type="CDD" id="cd16917">
    <property type="entry name" value="HATPase_UhpB-NarQ-NarX-like"/>
    <property type="match status" value="1"/>
</dbReference>
<dbReference type="SMART" id="SM00028">
    <property type="entry name" value="TPR"/>
    <property type="match status" value="3"/>
</dbReference>
<gene>
    <name evidence="12" type="ORF">C7447_10215</name>
</gene>
<organism evidence="12 13">
    <name type="scientific">Tenacibaculum adriaticum</name>
    <dbReference type="NCBI Taxonomy" id="413713"/>
    <lineage>
        <taxon>Bacteria</taxon>
        <taxon>Pseudomonadati</taxon>
        <taxon>Bacteroidota</taxon>
        <taxon>Flavobacteriia</taxon>
        <taxon>Flavobacteriales</taxon>
        <taxon>Flavobacteriaceae</taxon>
        <taxon>Tenacibaculum</taxon>
    </lineage>
</organism>
<evidence type="ECO:0000256" key="6">
    <source>
        <dbReference type="ARBA" id="ARBA00022777"/>
    </source>
</evidence>
<evidence type="ECO:0000256" key="9">
    <source>
        <dbReference type="SAM" id="Coils"/>
    </source>
</evidence>
<dbReference type="OrthoDB" id="9760839at2"/>
<dbReference type="PANTHER" id="PTHR24421">
    <property type="entry name" value="NITRATE/NITRITE SENSOR PROTEIN NARX-RELATED"/>
    <property type="match status" value="1"/>
</dbReference>
<dbReference type="SUPFAM" id="SSF55874">
    <property type="entry name" value="ATPase domain of HSP90 chaperone/DNA topoisomerase II/histidine kinase"/>
    <property type="match status" value="1"/>
</dbReference>
<dbReference type="PROSITE" id="PS50109">
    <property type="entry name" value="HIS_KIN"/>
    <property type="match status" value="1"/>
</dbReference>
<dbReference type="Pfam" id="PF07730">
    <property type="entry name" value="HisKA_3"/>
    <property type="match status" value="1"/>
</dbReference>
<dbReference type="Gene3D" id="1.20.5.1930">
    <property type="match status" value="1"/>
</dbReference>
<dbReference type="PANTHER" id="PTHR24421:SF10">
    <property type="entry name" value="NITRATE_NITRITE SENSOR PROTEIN NARQ"/>
    <property type="match status" value="1"/>
</dbReference>
<dbReference type="InterPro" id="IPR036890">
    <property type="entry name" value="HATPase_C_sf"/>
</dbReference>
<proteinExistence type="predicted"/>
<evidence type="ECO:0000256" key="8">
    <source>
        <dbReference type="ARBA" id="ARBA00023012"/>
    </source>
</evidence>
<dbReference type="Gene3D" id="3.30.565.10">
    <property type="entry name" value="Histidine kinase-like ATPase, C-terminal domain"/>
    <property type="match status" value="1"/>
</dbReference>
<accession>A0A5S5DRZ8</accession>
<feature type="coiled-coil region" evidence="9">
    <location>
        <begin position="334"/>
        <end position="418"/>
    </location>
</feature>
<dbReference type="RefSeq" id="WP_148869519.1">
    <property type="nucleotide sequence ID" value="NZ_VNIA01000002.1"/>
</dbReference>
<dbReference type="SMART" id="SM00387">
    <property type="entry name" value="HATPase_c"/>
    <property type="match status" value="1"/>
</dbReference>
<dbReference type="EMBL" id="VNIA01000002">
    <property type="protein sequence ID" value="TYP98700.1"/>
    <property type="molecule type" value="Genomic_DNA"/>
</dbReference>
<dbReference type="InterPro" id="IPR019734">
    <property type="entry name" value="TPR_rpt"/>
</dbReference>
<name>A0A5S5DRZ8_9FLAO</name>
<keyword evidence="4" id="KW-0808">Transferase</keyword>
<dbReference type="InterPro" id="IPR050482">
    <property type="entry name" value="Sensor_HK_TwoCompSys"/>
</dbReference>
<dbReference type="Proteomes" id="UP000323136">
    <property type="component" value="Unassembled WGS sequence"/>
</dbReference>
<evidence type="ECO:0000256" key="3">
    <source>
        <dbReference type="ARBA" id="ARBA00022553"/>
    </source>
</evidence>
<dbReference type="GO" id="GO:0005524">
    <property type="term" value="F:ATP binding"/>
    <property type="evidence" value="ECO:0007669"/>
    <property type="project" value="UniProtKB-KW"/>
</dbReference>
<dbReference type="Pfam" id="PF02518">
    <property type="entry name" value="HATPase_c"/>
    <property type="match status" value="1"/>
</dbReference>
<dbReference type="GO" id="GO:0016020">
    <property type="term" value="C:membrane"/>
    <property type="evidence" value="ECO:0007669"/>
    <property type="project" value="InterPro"/>
</dbReference>
<evidence type="ECO:0000256" key="1">
    <source>
        <dbReference type="ARBA" id="ARBA00000085"/>
    </source>
</evidence>
<sequence length="637" mass="73977">MLRKKINLFLLLFPVFLFSQEEIQEIKIKDSIGKLIKNREVSSALSLLNKLSENEFDSNNKYLVIDKNLYYCYYLKKSFDSCKLTLNKIKRYSNELNTDNLSDFYLNKGYYFKAINKLDSSAIYFTKSLEYYQEDNPKHLKNRINIYSGLAAIHRLTSNKEKQLFYLEKYLESSKKSGDSYKIGAALNNLGVYYDNEEKPETSLIYFKKSLKYKLRKKNRNSVLQNIGSIYLNHFNNIDSASYYNKKAINQNTSKRTLAYIHRDLSIIAKRKSNYLEENKELLSALKNIRQDNFAELEIKLLNDLSQNYKNQGNYRQAYNYLNKFNQLNDSLKKQSLIEKVEEIETKYQTEKKEKENLKLKQENLVSETKRKQNRNLLIGSFLFILLGGIIAILALKNSKRKQKLAEQETELETQKNLSLIKEQEINTINAMVNGQEKERKRIAEDLHDNLGSVLATLKLHFENLKLNREKKHFNQDELYEKTEKLIDETYLKVRSIAHVKNAGVIANQGLLSAIKMMSDKISSANKISIEVLDFGLNKRLENNIEIIVFRIVQELITNIIKHAEASNVSINLSQYDNNLNVIIEDNGKGFDINKINYNNGMGLGSIKTRVKHLKGDFDIDSTLGKGTSIIFNIPLT</sequence>
<reference evidence="12 13" key="1">
    <citation type="submission" date="2019-07" db="EMBL/GenBank/DDBJ databases">
        <title>Genomic Encyclopedia of Type Strains, Phase IV (KMG-IV): sequencing the most valuable type-strain genomes for metagenomic binning, comparative biology and taxonomic classification.</title>
        <authorList>
            <person name="Goeker M."/>
        </authorList>
    </citation>
    <scope>NUCLEOTIDE SEQUENCE [LARGE SCALE GENOMIC DNA]</scope>
    <source>
        <strain evidence="12 13">DSM 18961</strain>
    </source>
</reference>